<gene>
    <name evidence="11" type="ORF">ACFQ4B_06360</name>
</gene>
<keyword evidence="7" id="KW-0067">ATP-binding</keyword>
<dbReference type="InterPro" id="IPR053159">
    <property type="entry name" value="Hybrid_Histidine_Kinase"/>
</dbReference>
<dbReference type="Gene3D" id="3.40.50.300">
    <property type="entry name" value="P-loop containing nucleotide triphosphate hydrolases"/>
    <property type="match status" value="1"/>
</dbReference>
<keyword evidence="3" id="KW-0597">Phosphoprotein</keyword>
<dbReference type="Gene3D" id="3.30.565.10">
    <property type="entry name" value="Histidine kinase-like ATPase, C-terminal domain"/>
    <property type="match status" value="1"/>
</dbReference>
<dbReference type="RefSeq" id="WP_345594722.1">
    <property type="nucleotide sequence ID" value="NZ_BAABJG010000055.1"/>
</dbReference>
<dbReference type="EC" id="2.7.13.3" evidence="2"/>
<dbReference type="EMBL" id="JBHTLU010000012">
    <property type="protein sequence ID" value="MFD1219733.1"/>
    <property type="molecule type" value="Genomic_DNA"/>
</dbReference>
<dbReference type="SMART" id="SM00220">
    <property type="entry name" value="S_TKc"/>
    <property type="match status" value="1"/>
</dbReference>
<dbReference type="Gene3D" id="1.10.287.130">
    <property type="match status" value="1"/>
</dbReference>
<dbReference type="InterPro" id="IPR011009">
    <property type="entry name" value="Kinase-like_dom_sf"/>
</dbReference>
<evidence type="ECO:0000256" key="6">
    <source>
        <dbReference type="ARBA" id="ARBA00022777"/>
    </source>
</evidence>
<keyword evidence="12" id="KW-1185">Reference proteome</keyword>
<evidence type="ECO:0000256" key="3">
    <source>
        <dbReference type="ARBA" id="ARBA00022553"/>
    </source>
</evidence>
<dbReference type="PANTHER" id="PTHR43642:SF1">
    <property type="entry name" value="HYBRID SIGNAL TRANSDUCTION HISTIDINE KINASE G"/>
    <property type="match status" value="1"/>
</dbReference>
<dbReference type="SUPFAM" id="SSF55890">
    <property type="entry name" value="Sporulation response regulatory protein Spo0B"/>
    <property type="match status" value="1"/>
</dbReference>
<feature type="domain" description="Protein kinase" evidence="9">
    <location>
        <begin position="1"/>
        <end position="274"/>
    </location>
</feature>
<sequence length="1708" mass="195964">MSLTINEFQMEKWYDHEPFTLYRGFNPSTQEKYWMKMLQSEFPTKQELQWITNEYENGQHIQLDVLMKPIRLESYNNTTILLMEHSDGHPLFQLAASGPMELKLFLRLAADITDTVRRLHQAKYAHLSLSKHAIIIEADRTIRLTDLYSAAPYSASVSMYEPDEGYMAYRLPYMAPEQFGRMERNAEYRSDIYALGVIFYELLTGTLPFAGSDTSELIHQHMAVQPLPPADILPAVPKPVSDIIMKCLAKHPEQRYQSAYALRRDLEVCLEQLLHDGTIGPIEIGYGTPTDIFKIPDYIYGRDNELQDIRNAYHRVILGSKEIVFVSGLSGVGKSFLIQEFQKSIQKEDGLFVLGKFEQFKRDLPFQAIHQAGLQIIQFLLTLSDASFQLWKKKILDAVGPNGQVLIDMIPEMEKILGSQPPLSKLPPAETNNRFLMTINQFLAVFATREHPLVIFIDDMQWADPASLQLVQELAAQPAFNHCLFIGTYRSNEVNDDHPLQGMLDKLERMQHIRVTCIELEALSHKAVQSLIQDTLQVVSEDELDGLARMVMNKTKGNPFFTKQFIRSLYDLQLLRFNYELSRWQWDLEQINELHITDNVVDFMIGKIRRLPESVQQLLMKAACIGHVFRPELLSLAASQDVALINQELRPAIDEGLIVALRRDLYPHTSIKYSFLHDRVHQAVYSLVPKEQKKELHYQIGQIMLQGLSSEDLEEQLFEVANHLNLGKPLLSSIEEKEQLARFNMQASGKAKSNTAYETALKYVTQAVQLLEPNHWTNQYELSFAIYLELAELEYLCGHFESAKRSFQIILNHARTRLEKADAYNLMMVLYTNLGLHEEAMAMGLEGLRLFHIPLQSNVKRSSILIELVRTKWHMMAKHPSDLFDLPQMVDEDHKAVMKLMVNLIAPTYYLNSELYIYLMLKMFNYSLRNGNSEGSALAYSTYGVIISSIFGDLKNGSKFGKAGLMLCDALDHLPIKCKVYFGFGAFTNNMTQHIENNIYYLKKAYQFGVESGDLVYAGYSITFSFFLRLFKGDPLNDVFNETELYHPFIQRAQDQDTIYIFMVLQRFMLFMSDEPKLQPSTSIPDIMEPFMTPEECAQLQSFTNKATVHTFYALQLQAYYILDRLDEAKQTMKMMEESLQSVFGLIHVQMYYFMSSLVICALYPKAAAADQKRYWRKLKKHLAAIKKWSVHSPDNFVPQKLLLEAEMNRISGNSVIAAELYEQAIFYANKHRFLQLEAIANECAAKFYTQSGRLKIARAYWTEAKALYSKWGAVRKVAQLEDQHPYLVNRTPVSQSAIDVSTVAKASHVLSNEAVFHKLLESFMHIVIENAGAEKGLLILERDHQLYVEVEKMPDRPFMALHSVPIEEYEHAAISAIQFAVRKEEPLLLHDAASSDMFPKDAYIRAHQPMSILIMPIIKLGKMIGVLYLENNLASHVFQEQRLDTLKLLASEIAGTIENAKLYTNLEHKDYKLQLLEEREKNVRLQLDEKERWVQSSEATMLNIRKAQHELINNVQTVHALLMMNKYDMAKDYISVWCKEIVQQSVVNSVKFPVLGVVLNNISIPCISQKIELQVSGQLDCTFDGLTLPISYFSSIVHNLLKNAIEAIPEDDPLRTLRLTIEEQEERYKLMIFNSGSFIPERNRTKIFEKGFSTKSESTNSGLGLHIVHNYLQHYEGSIECSSEEGVGTTFTVYLKKKSPVATAKTP</sequence>
<dbReference type="InterPro" id="IPR036890">
    <property type="entry name" value="HATPase_C_sf"/>
</dbReference>
<keyword evidence="5" id="KW-0547">Nucleotide-binding</keyword>
<dbReference type="InterPro" id="IPR016120">
    <property type="entry name" value="Sig_transdc_His_kin_SpoOB"/>
</dbReference>
<dbReference type="InterPro" id="IPR029016">
    <property type="entry name" value="GAF-like_dom_sf"/>
</dbReference>
<evidence type="ECO:0000313" key="11">
    <source>
        <dbReference type="EMBL" id="MFD1219733.1"/>
    </source>
</evidence>
<dbReference type="Gene3D" id="1.10.510.10">
    <property type="entry name" value="Transferase(Phosphotransferase) domain 1"/>
    <property type="match status" value="1"/>
</dbReference>
<comment type="catalytic activity">
    <reaction evidence="1">
        <text>ATP + protein L-histidine = ADP + protein N-phospho-L-histidine.</text>
        <dbReference type="EC" id="2.7.13.3"/>
    </reaction>
</comment>
<evidence type="ECO:0000256" key="2">
    <source>
        <dbReference type="ARBA" id="ARBA00012438"/>
    </source>
</evidence>
<evidence type="ECO:0000256" key="5">
    <source>
        <dbReference type="ARBA" id="ARBA00022741"/>
    </source>
</evidence>
<protein>
    <recommendedName>
        <fullName evidence="2">histidine kinase</fullName>
        <ecNumber evidence="2">2.7.13.3</ecNumber>
    </recommendedName>
</protein>
<dbReference type="SMART" id="SM00387">
    <property type="entry name" value="HATPase_c"/>
    <property type="match status" value="1"/>
</dbReference>
<dbReference type="SUPFAM" id="SSF55781">
    <property type="entry name" value="GAF domain-like"/>
    <property type="match status" value="1"/>
</dbReference>
<organism evidence="11 12">
    <name type="scientific">Paenibacillus vulneris</name>
    <dbReference type="NCBI Taxonomy" id="1133364"/>
    <lineage>
        <taxon>Bacteria</taxon>
        <taxon>Bacillati</taxon>
        <taxon>Bacillota</taxon>
        <taxon>Bacilli</taxon>
        <taxon>Bacillales</taxon>
        <taxon>Paenibacillaceae</taxon>
        <taxon>Paenibacillus</taxon>
    </lineage>
</organism>
<comment type="caution">
    <text evidence="11">The sequence shown here is derived from an EMBL/GenBank/DDBJ whole genome shotgun (WGS) entry which is preliminary data.</text>
</comment>
<dbReference type="Proteomes" id="UP001597180">
    <property type="component" value="Unassembled WGS sequence"/>
</dbReference>
<dbReference type="SUPFAM" id="SSF48452">
    <property type="entry name" value="TPR-like"/>
    <property type="match status" value="1"/>
</dbReference>
<dbReference type="InterPro" id="IPR041664">
    <property type="entry name" value="AAA_16"/>
</dbReference>
<dbReference type="CDD" id="cd14014">
    <property type="entry name" value="STKc_PknB_like"/>
    <property type="match status" value="1"/>
</dbReference>
<dbReference type="InterPro" id="IPR005467">
    <property type="entry name" value="His_kinase_dom"/>
</dbReference>
<evidence type="ECO:0000256" key="4">
    <source>
        <dbReference type="ARBA" id="ARBA00022679"/>
    </source>
</evidence>
<evidence type="ECO:0000256" key="7">
    <source>
        <dbReference type="ARBA" id="ARBA00022840"/>
    </source>
</evidence>
<evidence type="ECO:0000256" key="1">
    <source>
        <dbReference type="ARBA" id="ARBA00000085"/>
    </source>
</evidence>
<dbReference type="SUPFAM" id="SSF56112">
    <property type="entry name" value="Protein kinase-like (PK-like)"/>
    <property type="match status" value="1"/>
</dbReference>
<dbReference type="PROSITE" id="PS50109">
    <property type="entry name" value="HIS_KIN"/>
    <property type="match status" value="1"/>
</dbReference>
<dbReference type="InterPro" id="IPR003594">
    <property type="entry name" value="HATPase_dom"/>
</dbReference>
<dbReference type="InterPro" id="IPR004358">
    <property type="entry name" value="Sig_transdc_His_kin-like_C"/>
</dbReference>
<keyword evidence="6" id="KW-0418">Kinase</keyword>
<evidence type="ECO:0000259" key="9">
    <source>
        <dbReference type="PROSITE" id="PS50011"/>
    </source>
</evidence>
<dbReference type="Pfam" id="PF00069">
    <property type="entry name" value="Pkinase"/>
    <property type="match status" value="1"/>
</dbReference>
<dbReference type="PROSITE" id="PS50011">
    <property type="entry name" value="PROTEIN_KINASE_DOM"/>
    <property type="match status" value="1"/>
</dbReference>
<dbReference type="SMART" id="SM00065">
    <property type="entry name" value="GAF"/>
    <property type="match status" value="1"/>
</dbReference>
<keyword evidence="4" id="KW-0808">Transferase</keyword>
<evidence type="ECO:0000259" key="10">
    <source>
        <dbReference type="PROSITE" id="PS50109"/>
    </source>
</evidence>
<dbReference type="InterPro" id="IPR027417">
    <property type="entry name" value="P-loop_NTPase"/>
</dbReference>
<keyword evidence="8" id="KW-0902">Two-component regulatory system</keyword>
<reference evidence="12" key="1">
    <citation type="journal article" date="2019" name="Int. J. Syst. Evol. Microbiol.">
        <title>The Global Catalogue of Microorganisms (GCM) 10K type strain sequencing project: providing services to taxonomists for standard genome sequencing and annotation.</title>
        <authorList>
            <consortium name="The Broad Institute Genomics Platform"/>
            <consortium name="The Broad Institute Genome Sequencing Center for Infectious Disease"/>
            <person name="Wu L."/>
            <person name="Ma J."/>
        </authorList>
    </citation>
    <scope>NUCLEOTIDE SEQUENCE [LARGE SCALE GENOMIC DNA]</scope>
    <source>
        <strain evidence="12">CCUG 53270</strain>
    </source>
</reference>
<dbReference type="Pfam" id="PF01590">
    <property type="entry name" value="GAF"/>
    <property type="match status" value="1"/>
</dbReference>
<dbReference type="InterPro" id="IPR011990">
    <property type="entry name" value="TPR-like_helical_dom_sf"/>
</dbReference>
<dbReference type="Pfam" id="PF02518">
    <property type="entry name" value="HATPase_c"/>
    <property type="match status" value="1"/>
</dbReference>
<proteinExistence type="predicted"/>
<dbReference type="Gene3D" id="3.30.450.40">
    <property type="match status" value="1"/>
</dbReference>
<dbReference type="PRINTS" id="PR00344">
    <property type="entry name" value="BCTRLSENSOR"/>
</dbReference>
<accession>A0ABW3UGA7</accession>
<evidence type="ECO:0000313" key="12">
    <source>
        <dbReference type="Proteomes" id="UP001597180"/>
    </source>
</evidence>
<dbReference type="SUPFAM" id="SSF55874">
    <property type="entry name" value="ATPase domain of HSP90 chaperone/DNA topoisomerase II/histidine kinase"/>
    <property type="match status" value="1"/>
</dbReference>
<dbReference type="PANTHER" id="PTHR43642">
    <property type="entry name" value="HYBRID SIGNAL TRANSDUCTION HISTIDINE KINASE G"/>
    <property type="match status" value="1"/>
</dbReference>
<dbReference type="InterPro" id="IPR003018">
    <property type="entry name" value="GAF"/>
</dbReference>
<feature type="domain" description="Histidine kinase" evidence="10">
    <location>
        <begin position="1594"/>
        <end position="1700"/>
    </location>
</feature>
<dbReference type="SUPFAM" id="SSF52540">
    <property type="entry name" value="P-loop containing nucleoside triphosphate hydrolases"/>
    <property type="match status" value="1"/>
</dbReference>
<evidence type="ECO:0000256" key="8">
    <source>
        <dbReference type="ARBA" id="ARBA00023012"/>
    </source>
</evidence>
<dbReference type="Gene3D" id="1.25.40.10">
    <property type="entry name" value="Tetratricopeptide repeat domain"/>
    <property type="match status" value="1"/>
</dbReference>
<name>A0ABW3UGA7_9BACL</name>
<dbReference type="Pfam" id="PF13191">
    <property type="entry name" value="AAA_16"/>
    <property type="match status" value="1"/>
</dbReference>
<dbReference type="InterPro" id="IPR000719">
    <property type="entry name" value="Prot_kinase_dom"/>
</dbReference>